<sequence>MGVRTWPRSVIATRTGRDSRSERPDSKGSRRVGRPPVSRTPCTRRGTSADPPDRRPLGRTRSSPEDVTRMSKEQTRFRKARRSAWEDECVEIGRTGDLIKIRDSKAREAGALSFSVAAVQGLFDSIRRQPR</sequence>
<evidence type="ECO:0000256" key="1">
    <source>
        <dbReference type="SAM" id="MobiDB-lite"/>
    </source>
</evidence>
<organism evidence="3 4">
    <name type="scientific">Actinomadura soli</name>
    <dbReference type="NCBI Taxonomy" id="2508997"/>
    <lineage>
        <taxon>Bacteria</taxon>
        <taxon>Bacillati</taxon>
        <taxon>Actinomycetota</taxon>
        <taxon>Actinomycetes</taxon>
        <taxon>Streptosporangiales</taxon>
        <taxon>Thermomonosporaceae</taxon>
        <taxon>Actinomadura</taxon>
    </lineage>
</organism>
<feature type="region of interest" description="Disordered" evidence="1">
    <location>
        <begin position="1"/>
        <end position="80"/>
    </location>
</feature>
<dbReference type="Proteomes" id="UP000309174">
    <property type="component" value="Unassembled WGS sequence"/>
</dbReference>
<keyword evidence="4" id="KW-1185">Reference proteome</keyword>
<dbReference type="OrthoDB" id="3430276at2"/>
<dbReference type="InterPro" id="IPR007278">
    <property type="entry name" value="DUF397"/>
</dbReference>
<comment type="caution">
    <text evidence="3">The sequence shown here is derived from an EMBL/GenBank/DDBJ whole genome shotgun (WGS) entry which is preliminary data.</text>
</comment>
<accession>A0A5C4J151</accession>
<feature type="domain" description="DUF397" evidence="2">
    <location>
        <begin position="76"/>
        <end position="127"/>
    </location>
</feature>
<proteinExistence type="predicted"/>
<dbReference type="EMBL" id="VCKW01000367">
    <property type="protein sequence ID" value="TMQ89808.1"/>
    <property type="molecule type" value="Genomic_DNA"/>
</dbReference>
<feature type="compositionally biased region" description="Basic and acidic residues" evidence="1">
    <location>
        <begin position="51"/>
        <end position="76"/>
    </location>
</feature>
<protein>
    <submittedName>
        <fullName evidence="3">DUF397 domain-containing protein</fullName>
    </submittedName>
</protein>
<feature type="compositionally biased region" description="Basic and acidic residues" evidence="1">
    <location>
        <begin position="15"/>
        <end position="28"/>
    </location>
</feature>
<evidence type="ECO:0000313" key="4">
    <source>
        <dbReference type="Proteomes" id="UP000309174"/>
    </source>
</evidence>
<evidence type="ECO:0000259" key="2">
    <source>
        <dbReference type="Pfam" id="PF04149"/>
    </source>
</evidence>
<evidence type="ECO:0000313" key="3">
    <source>
        <dbReference type="EMBL" id="TMQ89808.1"/>
    </source>
</evidence>
<dbReference type="Pfam" id="PF04149">
    <property type="entry name" value="DUF397"/>
    <property type="match status" value="1"/>
</dbReference>
<gene>
    <name evidence="3" type="ORF">ETD83_38225</name>
</gene>
<dbReference type="AlphaFoldDB" id="A0A5C4J151"/>
<name>A0A5C4J151_9ACTN</name>
<reference evidence="3 4" key="1">
    <citation type="submission" date="2019-05" db="EMBL/GenBank/DDBJ databases">
        <title>Draft genome sequence of Actinomadura sp. 14C53.</title>
        <authorList>
            <person name="Saricaoglu S."/>
            <person name="Isik K."/>
        </authorList>
    </citation>
    <scope>NUCLEOTIDE SEQUENCE [LARGE SCALE GENOMIC DNA]</scope>
    <source>
        <strain evidence="3 4">14C53</strain>
    </source>
</reference>